<comment type="caution">
    <text evidence="3">The sequence shown here is derived from an EMBL/GenBank/DDBJ whole genome shotgun (WGS) entry which is preliminary data.</text>
</comment>
<sequence length="268" mass="29917">MGNTFDIDAYLARLGYQGSTAPSLAALDALTRAHSQSIPFENLDVLLRRPIHLEPQRLYDKLVAARRGGYCFELNGLFLELLARLGFAVRPLAARVRLSTADRSIMVQRTHLTLAVNLDGQDWITDVGVGATSLTRALRLEDGVPQPTSHDVRRLVREDGKWYHQVQHAGQWIDVYEFTGEDMPMVDREVANWYTSTHPASHFLQGLTAARVLPEGRRVTLSGRILKIREADGHAREQVLDGPQALQAALHGHFGIALTIEELESTRI</sequence>
<dbReference type="AlphaFoldDB" id="A0A4Q7NEZ8"/>
<keyword evidence="3" id="KW-0808">Transferase</keyword>
<dbReference type="GO" id="GO:0016407">
    <property type="term" value="F:acetyltransferase activity"/>
    <property type="evidence" value="ECO:0007669"/>
    <property type="project" value="InterPro"/>
</dbReference>
<dbReference type="EMBL" id="SGXC01000002">
    <property type="protein sequence ID" value="RZS81738.1"/>
    <property type="molecule type" value="Genomic_DNA"/>
</dbReference>
<keyword evidence="4" id="KW-1185">Reference proteome</keyword>
<evidence type="ECO:0000313" key="3">
    <source>
        <dbReference type="EMBL" id="RZS81738.1"/>
    </source>
</evidence>
<organism evidence="3 4">
    <name type="scientific">Pigmentiphaga kullae</name>
    <dbReference type="NCBI Taxonomy" id="151784"/>
    <lineage>
        <taxon>Bacteria</taxon>
        <taxon>Pseudomonadati</taxon>
        <taxon>Pseudomonadota</taxon>
        <taxon>Betaproteobacteria</taxon>
        <taxon>Burkholderiales</taxon>
        <taxon>Alcaligenaceae</taxon>
        <taxon>Pigmentiphaga</taxon>
    </lineage>
</organism>
<protein>
    <submittedName>
        <fullName evidence="3">N-hydroxyarylamine O-acetyltransferase</fullName>
    </submittedName>
</protein>
<comment type="similarity">
    <text evidence="1 2">Belongs to the arylamine N-acetyltransferase family.</text>
</comment>
<dbReference type="PANTHER" id="PTHR11786">
    <property type="entry name" value="N-HYDROXYARYLAMINE O-ACETYLTRANSFERASE"/>
    <property type="match status" value="1"/>
</dbReference>
<dbReference type="PANTHER" id="PTHR11786:SF0">
    <property type="entry name" value="ARYLAMINE N-ACETYLTRANSFERASE 4-RELATED"/>
    <property type="match status" value="1"/>
</dbReference>
<dbReference type="InterPro" id="IPR001447">
    <property type="entry name" value="Arylamine_N-AcTrfase"/>
</dbReference>
<evidence type="ECO:0000313" key="4">
    <source>
        <dbReference type="Proteomes" id="UP000292445"/>
    </source>
</evidence>
<dbReference type="Proteomes" id="UP000292445">
    <property type="component" value="Unassembled WGS sequence"/>
</dbReference>
<accession>A0A4Q7NEZ8</accession>
<dbReference type="PRINTS" id="PR01543">
    <property type="entry name" value="ANATRNSFRASE"/>
</dbReference>
<dbReference type="SUPFAM" id="SSF54001">
    <property type="entry name" value="Cysteine proteinases"/>
    <property type="match status" value="1"/>
</dbReference>
<reference evidence="3 4" key="1">
    <citation type="submission" date="2019-02" db="EMBL/GenBank/DDBJ databases">
        <title>Genomic Encyclopedia of Type Strains, Phase IV (KMG-IV): sequencing the most valuable type-strain genomes for metagenomic binning, comparative biology and taxonomic classification.</title>
        <authorList>
            <person name="Goeker M."/>
        </authorList>
    </citation>
    <scope>NUCLEOTIDE SEQUENCE [LARGE SCALE GENOMIC DNA]</scope>
    <source>
        <strain evidence="3 4">K24</strain>
    </source>
</reference>
<dbReference type="RefSeq" id="WP_165404704.1">
    <property type="nucleotide sequence ID" value="NZ_SGXC01000002.1"/>
</dbReference>
<gene>
    <name evidence="3" type="ORF">EV675_4366</name>
</gene>
<name>A0A4Q7NEZ8_9BURK</name>
<dbReference type="Gene3D" id="2.40.128.150">
    <property type="entry name" value="Cysteine proteinases"/>
    <property type="match status" value="1"/>
</dbReference>
<dbReference type="InterPro" id="IPR038765">
    <property type="entry name" value="Papain-like_cys_pep_sf"/>
</dbReference>
<dbReference type="Gene3D" id="3.30.2140.10">
    <property type="entry name" value="Arylamine N-acetyltransferase"/>
    <property type="match status" value="1"/>
</dbReference>
<proteinExistence type="inferred from homology"/>
<dbReference type="Pfam" id="PF00797">
    <property type="entry name" value="Acetyltransf_2"/>
    <property type="match status" value="1"/>
</dbReference>
<evidence type="ECO:0000256" key="2">
    <source>
        <dbReference type="RuleBase" id="RU003452"/>
    </source>
</evidence>
<evidence type="ECO:0000256" key="1">
    <source>
        <dbReference type="ARBA" id="ARBA00006547"/>
    </source>
</evidence>